<evidence type="ECO:0000313" key="3">
    <source>
        <dbReference type="Proteomes" id="UP001175271"/>
    </source>
</evidence>
<gene>
    <name evidence="2" type="ORF">QR680_014724</name>
</gene>
<keyword evidence="3" id="KW-1185">Reference proteome</keyword>
<comment type="caution">
    <text evidence="2">The sequence shown here is derived from an EMBL/GenBank/DDBJ whole genome shotgun (WGS) entry which is preliminary data.</text>
</comment>
<reference evidence="2" key="1">
    <citation type="submission" date="2023-06" db="EMBL/GenBank/DDBJ databases">
        <title>Genomic analysis of the entomopathogenic nematode Steinernema hermaphroditum.</title>
        <authorList>
            <person name="Schwarz E.M."/>
            <person name="Heppert J.K."/>
            <person name="Baniya A."/>
            <person name="Schwartz H.T."/>
            <person name="Tan C.-H."/>
            <person name="Antoshechkin I."/>
            <person name="Sternberg P.W."/>
            <person name="Goodrich-Blair H."/>
            <person name="Dillman A.R."/>
        </authorList>
    </citation>
    <scope>NUCLEOTIDE SEQUENCE</scope>
    <source>
        <strain evidence="2">PS9179</strain>
        <tissue evidence="2">Whole animal</tissue>
    </source>
</reference>
<sequence>MKSSIVVILAFCLAVALSYPYDNYPPNWLRYSGPGPVIPSNSHSNSNFGNCRVQDGIVYESDGSSHQLSQEDAQKIADFQNAVKEWRQQLNQRVRDYVQQTLQNSGNQQRLEEPPFPQVPCPCTSGCN</sequence>
<feature type="signal peptide" evidence="1">
    <location>
        <begin position="1"/>
        <end position="18"/>
    </location>
</feature>
<name>A0AA39I9W2_9BILA</name>
<protein>
    <recommendedName>
        <fullName evidence="4">Pepsin inhibitor-3-like repeated domain-containing protein</fullName>
    </recommendedName>
</protein>
<proteinExistence type="predicted"/>
<feature type="chain" id="PRO_5041404746" description="Pepsin inhibitor-3-like repeated domain-containing protein" evidence="1">
    <location>
        <begin position="19"/>
        <end position="128"/>
    </location>
</feature>
<dbReference type="Proteomes" id="UP001175271">
    <property type="component" value="Unassembled WGS sequence"/>
</dbReference>
<evidence type="ECO:0000256" key="1">
    <source>
        <dbReference type="SAM" id="SignalP"/>
    </source>
</evidence>
<keyword evidence="1" id="KW-0732">Signal</keyword>
<evidence type="ECO:0000313" key="2">
    <source>
        <dbReference type="EMBL" id="KAK0420501.1"/>
    </source>
</evidence>
<organism evidence="2 3">
    <name type="scientific">Steinernema hermaphroditum</name>
    <dbReference type="NCBI Taxonomy" id="289476"/>
    <lineage>
        <taxon>Eukaryota</taxon>
        <taxon>Metazoa</taxon>
        <taxon>Ecdysozoa</taxon>
        <taxon>Nematoda</taxon>
        <taxon>Chromadorea</taxon>
        <taxon>Rhabditida</taxon>
        <taxon>Tylenchina</taxon>
        <taxon>Panagrolaimomorpha</taxon>
        <taxon>Strongyloidoidea</taxon>
        <taxon>Steinernematidae</taxon>
        <taxon>Steinernema</taxon>
    </lineage>
</organism>
<accession>A0AA39I9W2</accession>
<dbReference type="AlphaFoldDB" id="A0AA39I9W2"/>
<dbReference type="Gene3D" id="3.30.1120.50">
    <property type="entry name" value="Pepsin inhibitor-3"/>
    <property type="match status" value="1"/>
</dbReference>
<dbReference type="SUPFAM" id="SSF55149">
    <property type="entry name" value="Pepsin inhibitor-3"/>
    <property type="match status" value="1"/>
</dbReference>
<evidence type="ECO:0008006" key="4">
    <source>
        <dbReference type="Google" id="ProtNLM"/>
    </source>
</evidence>
<dbReference type="EMBL" id="JAUCMV010000002">
    <property type="protein sequence ID" value="KAK0420501.1"/>
    <property type="molecule type" value="Genomic_DNA"/>
</dbReference>
<dbReference type="InterPro" id="IPR038412">
    <property type="entry name" value="Pepsin-I3_sf"/>
</dbReference>